<proteinExistence type="predicted"/>
<gene>
    <name evidence="1" type="ORF">B5F14_01620</name>
</gene>
<reference evidence="2" key="1">
    <citation type="submission" date="2017-04" db="EMBL/GenBank/DDBJ databases">
        <title>Function of individual gut microbiota members based on whole genome sequencing of pure cultures obtained from chicken caecum.</title>
        <authorList>
            <person name="Medvecky M."/>
            <person name="Cejkova D."/>
            <person name="Polansky O."/>
            <person name="Karasova D."/>
            <person name="Kubasova T."/>
            <person name="Cizek A."/>
            <person name="Rychlik I."/>
        </authorList>
    </citation>
    <scope>NUCLEOTIDE SEQUENCE [LARGE SCALE GENOMIC DNA]</scope>
    <source>
        <strain evidence="2">An178</strain>
    </source>
</reference>
<name>A0A1Y4M0I3_9FIRM</name>
<dbReference type="Proteomes" id="UP000195447">
    <property type="component" value="Unassembled WGS sequence"/>
</dbReference>
<dbReference type="AlphaFoldDB" id="A0A1Y4M0I3"/>
<evidence type="ECO:0000313" key="1">
    <source>
        <dbReference type="EMBL" id="OUP61680.1"/>
    </source>
</evidence>
<organism evidence="1 2">
    <name type="scientific">Faecalitalea cylindroides</name>
    <dbReference type="NCBI Taxonomy" id="39483"/>
    <lineage>
        <taxon>Bacteria</taxon>
        <taxon>Bacillati</taxon>
        <taxon>Bacillota</taxon>
        <taxon>Erysipelotrichia</taxon>
        <taxon>Erysipelotrichales</taxon>
        <taxon>Erysipelotrichaceae</taxon>
        <taxon>Faecalitalea</taxon>
    </lineage>
</organism>
<accession>A0A1Y4M0I3</accession>
<dbReference type="EMBL" id="NFKM01000002">
    <property type="protein sequence ID" value="OUP61680.1"/>
    <property type="molecule type" value="Genomic_DNA"/>
</dbReference>
<comment type="caution">
    <text evidence="1">The sequence shown here is derived from an EMBL/GenBank/DDBJ whole genome shotgun (WGS) entry which is preliminary data.</text>
</comment>
<keyword evidence="2" id="KW-1185">Reference proteome</keyword>
<sequence>MSKCNINRIVANKVGYNKLDKTTAEVTFNLSRDIDSCVKINTKNYVEYVGSTAPVYSRLAVPQDMINVCESFGCKNSGTLMISTNNTGSDSNYTHTASATFAKSTNAILFSAGVMFMYIDFPVAGNYELAVTIADIKDSTMTNADVYKQTVSVKHEGYQPITVDLAKAPEETEGEGWTATTQGIRVKVEVSSTSAEETGYMVGMSSISFFEDIDDLANNEVIKLGCLTGIEGDDTIDALEEMCLGAKYDTSTTTVERTITASTWTPNVLMLNPLMQRTEKTEGYYIATIEATVNTSTDHEGYGEVQLADAYIEKCGFTYASLADACNVNDAILTRIEHPNLMNLDERQFQVVNSKLNPNVDFEGSYLYFNKELVGKTVIISYPRASEVESFVATENGINERRVQMSYSKVQSDGVFEVHEYPNVLITSFPQTINNSDSEFSFTVSVQRDVDGSFFHVMKHNRAGEYL</sequence>
<protein>
    <submittedName>
        <fullName evidence="1">Uncharacterized protein</fullName>
    </submittedName>
</protein>
<dbReference type="RefSeq" id="WP_087158122.1">
    <property type="nucleotide sequence ID" value="NZ_NFKM01000002.1"/>
</dbReference>
<evidence type="ECO:0000313" key="2">
    <source>
        <dbReference type="Proteomes" id="UP000195447"/>
    </source>
</evidence>